<reference evidence="1" key="1">
    <citation type="submission" date="2018-10" db="EMBL/GenBank/DDBJ databases">
        <title>Hidden diversity of soil giant viruses.</title>
        <authorList>
            <person name="Schulz F."/>
            <person name="Alteio L."/>
            <person name="Goudeau D."/>
            <person name="Ryan E.M."/>
            <person name="Malmstrom R.R."/>
            <person name="Blanchard J."/>
            <person name="Woyke T."/>
        </authorList>
    </citation>
    <scope>NUCLEOTIDE SEQUENCE</scope>
    <source>
        <strain evidence="1">BAV1</strain>
    </source>
</reference>
<proteinExistence type="predicted"/>
<protein>
    <submittedName>
        <fullName evidence="1">Uncharacterized protein</fullName>
    </submittedName>
</protein>
<accession>A0A3G4ZR13</accession>
<sequence>MFLNYCNDKTNTCCTCLISRCRYSIYSDINDPAKRKAGLICFRFRNKSFLEFIRKIHSEFNPNKIRQS</sequence>
<feature type="non-terminal residue" evidence="1">
    <location>
        <position position="68"/>
    </location>
</feature>
<name>A0A3G4ZR13_9VIRU</name>
<gene>
    <name evidence="1" type="ORF">Barrevirus39_4</name>
</gene>
<dbReference type="EMBL" id="MK072036">
    <property type="protein sequence ID" value="AYV77346.1"/>
    <property type="molecule type" value="Genomic_DNA"/>
</dbReference>
<evidence type="ECO:0000313" key="1">
    <source>
        <dbReference type="EMBL" id="AYV77346.1"/>
    </source>
</evidence>
<organism evidence="1">
    <name type="scientific">Barrevirus sp</name>
    <dbReference type="NCBI Taxonomy" id="2487763"/>
    <lineage>
        <taxon>Viruses</taxon>
        <taxon>Varidnaviria</taxon>
        <taxon>Bamfordvirae</taxon>
        <taxon>Nucleocytoviricota</taxon>
        <taxon>Megaviricetes</taxon>
        <taxon>Imitervirales</taxon>
        <taxon>Mimiviridae</taxon>
        <taxon>Klosneuvirinae</taxon>
    </lineage>
</organism>